<keyword evidence="1" id="KW-0175">Coiled coil</keyword>
<feature type="compositionally biased region" description="Low complexity" evidence="2">
    <location>
        <begin position="565"/>
        <end position="576"/>
    </location>
</feature>
<dbReference type="OrthoDB" id="265707at2759"/>
<dbReference type="GeneID" id="92516745"/>
<dbReference type="AlphaFoldDB" id="A0A836KYQ0"/>
<dbReference type="RefSeq" id="XP_067179904.1">
    <property type="nucleotide sequence ID" value="XM_067324233.1"/>
</dbReference>
<evidence type="ECO:0000256" key="1">
    <source>
        <dbReference type="SAM" id="Coils"/>
    </source>
</evidence>
<organism evidence="3 4">
    <name type="scientific">Leishmania martiniquensis</name>
    <dbReference type="NCBI Taxonomy" id="1580590"/>
    <lineage>
        <taxon>Eukaryota</taxon>
        <taxon>Discoba</taxon>
        <taxon>Euglenozoa</taxon>
        <taxon>Kinetoplastea</taxon>
        <taxon>Metakinetoplastina</taxon>
        <taxon>Trypanosomatida</taxon>
        <taxon>Trypanosomatidae</taxon>
        <taxon>Leishmaniinae</taxon>
        <taxon>Leishmania</taxon>
    </lineage>
</organism>
<gene>
    <name evidence="3" type="ORF">LSCM1_06828</name>
</gene>
<proteinExistence type="predicted"/>
<feature type="region of interest" description="Disordered" evidence="2">
    <location>
        <begin position="535"/>
        <end position="584"/>
    </location>
</feature>
<dbReference type="Proteomes" id="UP000673552">
    <property type="component" value="Unassembled WGS sequence"/>
</dbReference>
<accession>A0A836KYQ0</accession>
<keyword evidence="4" id="KW-1185">Reference proteome</keyword>
<name>A0A836KYQ0_9TRYP</name>
<comment type="caution">
    <text evidence="3">The sequence shown here is derived from an EMBL/GenBank/DDBJ whole genome shotgun (WGS) entry which is preliminary data.</text>
</comment>
<protein>
    <submittedName>
        <fullName evidence="3">Uncharacterized protein</fullName>
    </submittedName>
</protein>
<dbReference type="KEGG" id="lmat:92516745"/>
<evidence type="ECO:0000313" key="3">
    <source>
        <dbReference type="EMBL" id="KAG5482798.1"/>
    </source>
</evidence>
<feature type="coiled-coil region" evidence="1">
    <location>
        <begin position="307"/>
        <end position="334"/>
    </location>
</feature>
<sequence length="584" mass="61302">MSTAAHRDAAAVGGHIEVSFTGAFDAPADPTIVTHSDELNHGAQFQGVVVDTLTLNASGSPPAVAQVPLPGLGGNVESLTTSRGSPALLSTATNTTAATTRGSSHTHPHLLHIIKQQQQRIATLQALLARIAKGAQHSYEALGSLRCQSCASARAGRDLVTDVASPVVGGASPLLALVAEVSSAVAATVRWADCVAATPMLPSPVSRDGFTEWRDDSPEPKCCSLTPSSPSTAPATCSLLPVILLDITSMFTTRSARAVAARPDLREPPLSTHRRCSDTQTEWAATEFTTLSDKGTSGSGDAAGRLVNQLRGELAELQRRLKEAEALISSLRAATLALQHQGSAPGASCESADVVTSPKSGAVDASRIASVSDVSRARCDGAAAERLVYGNASKEMEELQRLRLLLRFSELKKDSDRLAEVESALREASAAQSRLQSRCDRLEHEKTQRGSCLRAIASCVETALGSLSNGAFGNRRDDNTAAAAAMVALPDKLVAVLRYILRLCTDAAPSPGAQKASSPMQRPSRLQALKALVRPRQGRLQKALSDSREGGQPLPPRSSPRRTSWRGSGEAAAAALGERRGRKQ</sequence>
<reference evidence="4" key="2">
    <citation type="journal article" date="2021" name="Sci. Data">
        <title>Chromosome-scale genome sequencing, assembly and annotation of six genomes from subfamily Leishmaniinae.</title>
        <authorList>
            <person name="Almutairi H."/>
            <person name="Urbaniak M.D."/>
            <person name="Bates M.D."/>
            <person name="Jariyapan N."/>
            <person name="Kwakye-Nuako G."/>
            <person name="Thomaz Soccol V."/>
            <person name="Al-Salem W.S."/>
            <person name="Dillon R.J."/>
            <person name="Bates P.A."/>
            <person name="Gatherer D."/>
        </authorList>
    </citation>
    <scope>NUCLEOTIDE SEQUENCE [LARGE SCALE GENOMIC DNA]</scope>
</reference>
<reference evidence="4" key="1">
    <citation type="journal article" date="2021" name="Microbiol. Resour. Announc.">
        <title>LGAAP: Leishmaniinae Genome Assembly and Annotation Pipeline.</title>
        <authorList>
            <person name="Almutairi H."/>
            <person name="Urbaniak M.D."/>
            <person name="Bates M.D."/>
            <person name="Jariyapan N."/>
            <person name="Kwakye-Nuako G."/>
            <person name="Thomaz-Soccol V."/>
            <person name="Al-Salem W.S."/>
            <person name="Dillon R.J."/>
            <person name="Bates P.A."/>
            <person name="Gatherer D."/>
        </authorList>
    </citation>
    <scope>NUCLEOTIDE SEQUENCE [LARGE SCALE GENOMIC DNA]</scope>
</reference>
<dbReference type="EMBL" id="JAFEUZ010000015">
    <property type="protein sequence ID" value="KAG5482798.1"/>
    <property type="molecule type" value="Genomic_DNA"/>
</dbReference>
<feature type="coiled-coil region" evidence="1">
    <location>
        <begin position="411"/>
        <end position="445"/>
    </location>
</feature>
<evidence type="ECO:0000256" key="2">
    <source>
        <dbReference type="SAM" id="MobiDB-lite"/>
    </source>
</evidence>
<evidence type="ECO:0000313" key="4">
    <source>
        <dbReference type="Proteomes" id="UP000673552"/>
    </source>
</evidence>